<evidence type="ECO:0000256" key="1">
    <source>
        <dbReference type="ARBA" id="ARBA00022679"/>
    </source>
</evidence>
<dbReference type="Proteomes" id="UP000254461">
    <property type="component" value="Unassembled WGS sequence"/>
</dbReference>
<evidence type="ECO:0000313" key="4">
    <source>
        <dbReference type="EMBL" id="SUN48174.1"/>
    </source>
</evidence>
<dbReference type="Pfam" id="PF00583">
    <property type="entry name" value="Acetyltransf_1"/>
    <property type="match status" value="1"/>
</dbReference>
<sequence>MLIRHVNQTDWEIIADIEQANFSPQEAVAKEVFKERTRLISDTFLVAVIANQLVGYIEGPVVAEPRLEDHLFQGVTKNPARGGYIAITSLSVAPDYQKQGIGTALLAAMKDLAVAQDRLGIILTCHDYLIPYYEMNGFQDQGLSASQHGGSVWYQMLWQPEEGY</sequence>
<organism evidence="4 5">
    <name type="scientific">Streptococcus equi subsp. equi</name>
    <dbReference type="NCBI Taxonomy" id="148942"/>
    <lineage>
        <taxon>Bacteria</taxon>
        <taxon>Bacillati</taxon>
        <taxon>Bacillota</taxon>
        <taxon>Bacilli</taxon>
        <taxon>Lactobacillales</taxon>
        <taxon>Streptococcaceae</taxon>
        <taxon>Streptococcus</taxon>
    </lineage>
</organism>
<dbReference type="PANTHER" id="PTHR10908">
    <property type="entry name" value="SEROTONIN N-ACETYLTRANSFERASE"/>
    <property type="match status" value="1"/>
</dbReference>
<dbReference type="SUPFAM" id="SSF55729">
    <property type="entry name" value="Acyl-CoA N-acyltransferases (Nat)"/>
    <property type="match status" value="1"/>
</dbReference>
<dbReference type="RefSeq" id="WP_115251286.1">
    <property type="nucleotide sequence ID" value="NZ_UHFF01000002.1"/>
</dbReference>
<feature type="domain" description="N-acetyltransferase" evidence="3">
    <location>
        <begin position="1"/>
        <end position="159"/>
    </location>
</feature>
<dbReference type="PROSITE" id="PS51186">
    <property type="entry name" value="GNAT"/>
    <property type="match status" value="1"/>
</dbReference>
<accession>A0A380JT38</accession>
<dbReference type="Gene3D" id="3.40.630.30">
    <property type="match status" value="1"/>
</dbReference>
<dbReference type="InterPro" id="IPR016181">
    <property type="entry name" value="Acyl_CoA_acyltransferase"/>
</dbReference>
<dbReference type="AlphaFoldDB" id="A0A380JT38"/>
<keyword evidence="2" id="KW-0012">Acyltransferase</keyword>
<reference evidence="4 5" key="1">
    <citation type="submission" date="2018-06" db="EMBL/GenBank/DDBJ databases">
        <authorList>
            <consortium name="Pathogen Informatics"/>
            <person name="Doyle S."/>
        </authorList>
    </citation>
    <scope>NUCLEOTIDE SEQUENCE [LARGE SCALE GENOMIC DNA]</scope>
    <source>
        <strain evidence="4 5">NCTC12092</strain>
    </source>
</reference>
<dbReference type="InterPro" id="IPR051635">
    <property type="entry name" value="SNAT-like"/>
</dbReference>
<dbReference type="EMBL" id="UHFF01000002">
    <property type="protein sequence ID" value="SUN48174.1"/>
    <property type="molecule type" value="Genomic_DNA"/>
</dbReference>
<dbReference type="PANTHER" id="PTHR10908:SF0">
    <property type="entry name" value="SEROTONIN N-ACETYLTRANSFERASE"/>
    <property type="match status" value="1"/>
</dbReference>
<name>A0A380JT38_9STRE</name>
<dbReference type="CDD" id="cd04301">
    <property type="entry name" value="NAT_SF"/>
    <property type="match status" value="1"/>
</dbReference>
<evidence type="ECO:0000256" key="2">
    <source>
        <dbReference type="ARBA" id="ARBA00023315"/>
    </source>
</evidence>
<evidence type="ECO:0000259" key="3">
    <source>
        <dbReference type="PROSITE" id="PS51186"/>
    </source>
</evidence>
<gene>
    <name evidence="4" type="ORF">NCTC12092_01675</name>
</gene>
<proteinExistence type="predicted"/>
<evidence type="ECO:0000313" key="5">
    <source>
        <dbReference type="Proteomes" id="UP000254461"/>
    </source>
</evidence>
<protein>
    <submittedName>
        <fullName evidence="4">Acetyltransferase (GNAT) family protein</fullName>
    </submittedName>
</protein>
<dbReference type="GO" id="GO:0008080">
    <property type="term" value="F:N-acetyltransferase activity"/>
    <property type="evidence" value="ECO:0007669"/>
    <property type="project" value="UniProtKB-ARBA"/>
</dbReference>
<keyword evidence="1 4" id="KW-0808">Transferase</keyword>
<dbReference type="InterPro" id="IPR000182">
    <property type="entry name" value="GNAT_dom"/>
</dbReference>